<dbReference type="EMBL" id="QNUK01000295">
    <property type="protein sequence ID" value="KAF5896027.1"/>
    <property type="molecule type" value="Genomic_DNA"/>
</dbReference>
<dbReference type="GO" id="GO:0004623">
    <property type="term" value="F:phospholipase A2 activity"/>
    <property type="evidence" value="ECO:0007669"/>
    <property type="project" value="TreeGrafter"/>
</dbReference>
<keyword evidence="4" id="KW-0443">Lipid metabolism</keyword>
<dbReference type="GO" id="GO:0005737">
    <property type="term" value="C:cytoplasm"/>
    <property type="evidence" value="ECO:0007669"/>
    <property type="project" value="TreeGrafter"/>
</dbReference>
<dbReference type="OrthoDB" id="421951at2759"/>
<evidence type="ECO:0000256" key="4">
    <source>
        <dbReference type="ARBA" id="ARBA00023098"/>
    </source>
</evidence>
<evidence type="ECO:0000313" key="7">
    <source>
        <dbReference type="EMBL" id="KAF5896027.1"/>
    </source>
</evidence>
<comment type="similarity">
    <text evidence="1">Belongs to the H-rev107 family.</text>
</comment>
<feature type="domain" description="LRAT" evidence="6">
    <location>
        <begin position="11"/>
        <end position="127"/>
    </location>
</feature>
<keyword evidence="5" id="KW-0812">Transmembrane</keyword>
<dbReference type="Gene3D" id="3.90.1720.10">
    <property type="entry name" value="endopeptidase domain like (from Nostoc punctiforme)"/>
    <property type="match status" value="1"/>
</dbReference>
<dbReference type="Pfam" id="PF04970">
    <property type="entry name" value="LRAT"/>
    <property type="match status" value="1"/>
</dbReference>
<dbReference type="InterPro" id="IPR051496">
    <property type="entry name" value="H-rev107_PLA/AT"/>
</dbReference>
<protein>
    <submittedName>
        <fullName evidence="7">HRAS-like suppressor 3</fullName>
    </submittedName>
</protein>
<evidence type="ECO:0000256" key="3">
    <source>
        <dbReference type="ARBA" id="ARBA00022801"/>
    </source>
</evidence>
<comment type="caution">
    <text evidence="7">The sequence shown here is derived from an EMBL/GenBank/DDBJ whole genome shotgun (WGS) entry which is preliminary data.</text>
</comment>
<dbReference type="GO" id="GO:0070292">
    <property type="term" value="P:N-acylphosphatidylethanolamine metabolic process"/>
    <property type="evidence" value="ECO:0007669"/>
    <property type="project" value="TreeGrafter"/>
</dbReference>
<reference evidence="7" key="1">
    <citation type="submission" date="2020-07" db="EMBL/GenBank/DDBJ databases">
        <title>Clarias magur genome sequencing, assembly and annotation.</title>
        <authorList>
            <person name="Kushwaha B."/>
            <person name="Kumar R."/>
            <person name="Das P."/>
            <person name="Joshi C.G."/>
            <person name="Kumar D."/>
            <person name="Nagpure N.S."/>
            <person name="Pandey M."/>
            <person name="Agarwal S."/>
            <person name="Srivastava S."/>
            <person name="Singh M."/>
            <person name="Sahoo L."/>
            <person name="Jayasankar P."/>
            <person name="Meher P.K."/>
            <person name="Koringa P.G."/>
            <person name="Iquebal M.A."/>
            <person name="Das S.P."/>
            <person name="Bit A."/>
            <person name="Patnaik S."/>
            <person name="Patel N."/>
            <person name="Shah T.M."/>
            <person name="Hinsu A."/>
            <person name="Jena J.K."/>
        </authorList>
    </citation>
    <scope>NUCLEOTIDE SEQUENCE</scope>
    <source>
        <strain evidence="7">CIFAMagur01</strain>
        <tissue evidence="7">Testis</tissue>
    </source>
</reference>
<gene>
    <name evidence="7" type="primary">rarres3l</name>
    <name evidence="7" type="ORF">DAT39_014276</name>
</gene>
<dbReference type="PANTHER" id="PTHR13943">
    <property type="entry name" value="HRAS-LIKE SUPPRESSOR - RELATED"/>
    <property type="match status" value="1"/>
</dbReference>
<feature type="transmembrane region" description="Helical" evidence="5">
    <location>
        <begin position="134"/>
        <end position="157"/>
    </location>
</feature>
<dbReference type="AlphaFoldDB" id="A0A8J4WYA4"/>
<keyword evidence="8" id="KW-1185">Reference proteome</keyword>
<dbReference type="InterPro" id="IPR007053">
    <property type="entry name" value="LRAT_dom"/>
</dbReference>
<dbReference type="GO" id="GO:0008970">
    <property type="term" value="F:phospholipase A1 activity"/>
    <property type="evidence" value="ECO:0007669"/>
    <property type="project" value="TreeGrafter"/>
</dbReference>
<evidence type="ECO:0000313" key="8">
    <source>
        <dbReference type="Proteomes" id="UP000727407"/>
    </source>
</evidence>
<dbReference type="PROSITE" id="PS51934">
    <property type="entry name" value="LRAT"/>
    <property type="match status" value="1"/>
</dbReference>
<keyword evidence="5" id="KW-0472">Membrane</keyword>
<dbReference type="GO" id="GO:0016410">
    <property type="term" value="F:N-acyltransferase activity"/>
    <property type="evidence" value="ECO:0007669"/>
    <property type="project" value="TreeGrafter"/>
</dbReference>
<evidence type="ECO:0000259" key="6">
    <source>
        <dbReference type="PROSITE" id="PS51934"/>
    </source>
</evidence>
<dbReference type="Proteomes" id="UP000727407">
    <property type="component" value="Unassembled WGS sequence"/>
</dbReference>
<accession>A0A8J4WYA4</accession>
<proteinExistence type="inferred from homology"/>
<keyword evidence="2" id="KW-0808">Transferase</keyword>
<keyword evidence="3" id="KW-0378">Hydrolase</keyword>
<sequence length="167" mass="18667">MPDKKPQPGDLIEIFRGMYQHWGIYVGDGYIIHLAPPCEVPQAGACSMMSVLSDKAIVKKEQLWDVAGKDKYTVNNLLDKKYEPRLIHVILEEAHSLLGQELPYCFIRGNCEHFVTDLRYGKAESRQVRKAVEIGVGVGVFAFLGVGVLAVASSFFGSRNKEEPQKK</sequence>
<evidence type="ECO:0000256" key="2">
    <source>
        <dbReference type="ARBA" id="ARBA00022679"/>
    </source>
</evidence>
<name>A0A8J4WYA4_CLAMG</name>
<evidence type="ECO:0000256" key="1">
    <source>
        <dbReference type="ARBA" id="ARBA00007824"/>
    </source>
</evidence>
<organism evidence="7 8">
    <name type="scientific">Clarias magur</name>
    <name type="common">Asian catfish</name>
    <name type="synonym">Macropteronotus magur</name>
    <dbReference type="NCBI Taxonomy" id="1594786"/>
    <lineage>
        <taxon>Eukaryota</taxon>
        <taxon>Metazoa</taxon>
        <taxon>Chordata</taxon>
        <taxon>Craniata</taxon>
        <taxon>Vertebrata</taxon>
        <taxon>Euteleostomi</taxon>
        <taxon>Actinopterygii</taxon>
        <taxon>Neopterygii</taxon>
        <taxon>Teleostei</taxon>
        <taxon>Ostariophysi</taxon>
        <taxon>Siluriformes</taxon>
        <taxon>Clariidae</taxon>
        <taxon>Clarias</taxon>
    </lineage>
</organism>
<keyword evidence="5" id="KW-1133">Transmembrane helix</keyword>
<evidence type="ECO:0000256" key="5">
    <source>
        <dbReference type="SAM" id="Phobius"/>
    </source>
</evidence>
<dbReference type="PANTHER" id="PTHR13943:SF31">
    <property type="entry name" value="PHOSPHOLIPASE A AND ACYLTRANSFERASE 3"/>
    <property type="match status" value="1"/>
</dbReference>